<dbReference type="InterPro" id="IPR000515">
    <property type="entry name" value="MetI-like"/>
</dbReference>
<evidence type="ECO:0000256" key="7">
    <source>
        <dbReference type="RuleBase" id="RU363032"/>
    </source>
</evidence>
<organism evidence="9 10">
    <name type="scientific">Paenibacillus montaniterrae</name>
    <dbReference type="NCBI Taxonomy" id="429341"/>
    <lineage>
        <taxon>Bacteria</taxon>
        <taxon>Bacillati</taxon>
        <taxon>Bacillota</taxon>
        <taxon>Bacilli</taxon>
        <taxon>Bacillales</taxon>
        <taxon>Paenibacillaceae</taxon>
        <taxon>Paenibacillus</taxon>
    </lineage>
</organism>
<keyword evidence="4 7" id="KW-0812">Transmembrane</keyword>
<keyword evidence="3" id="KW-1003">Cell membrane</keyword>
<feature type="transmembrane region" description="Helical" evidence="7">
    <location>
        <begin position="123"/>
        <end position="145"/>
    </location>
</feature>
<dbReference type="GO" id="GO:0005886">
    <property type="term" value="C:plasma membrane"/>
    <property type="evidence" value="ECO:0007669"/>
    <property type="project" value="UniProtKB-SubCell"/>
</dbReference>
<evidence type="ECO:0000256" key="1">
    <source>
        <dbReference type="ARBA" id="ARBA00004651"/>
    </source>
</evidence>
<dbReference type="Proteomes" id="UP000683139">
    <property type="component" value="Unassembled WGS sequence"/>
</dbReference>
<reference evidence="9" key="1">
    <citation type="submission" date="2021-03" db="EMBL/GenBank/DDBJ databases">
        <title>Antimicrobial resistance genes in bacteria isolated from Japanese honey, and their potential for conferring macrolide and lincosamide resistance in the American foulbrood pathogen Paenibacillus larvae.</title>
        <authorList>
            <person name="Okamoto M."/>
            <person name="Kumagai M."/>
            <person name="Kanamori H."/>
            <person name="Takamatsu D."/>
        </authorList>
    </citation>
    <scope>NUCLEOTIDE SEQUENCE</scope>
    <source>
        <strain evidence="9">J40TS1</strain>
    </source>
</reference>
<dbReference type="RefSeq" id="WP_213520700.1">
    <property type="nucleotide sequence ID" value="NZ_BOSE01000020.1"/>
</dbReference>
<dbReference type="Pfam" id="PF12911">
    <property type="entry name" value="OppC_N"/>
    <property type="match status" value="1"/>
</dbReference>
<dbReference type="SUPFAM" id="SSF161098">
    <property type="entry name" value="MetI-like"/>
    <property type="match status" value="1"/>
</dbReference>
<dbReference type="PANTHER" id="PTHR43386:SF1">
    <property type="entry name" value="D,D-DIPEPTIDE TRANSPORT SYSTEM PERMEASE PROTEIN DDPC-RELATED"/>
    <property type="match status" value="1"/>
</dbReference>
<dbReference type="CDD" id="cd06261">
    <property type="entry name" value="TM_PBP2"/>
    <property type="match status" value="1"/>
</dbReference>
<evidence type="ECO:0000313" key="9">
    <source>
        <dbReference type="EMBL" id="GIP19704.1"/>
    </source>
</evidence>
<comment type="similarity">
    <text evidence="7">Belongs to the binding-protein-dependent transport system permease family.</text>
</comment>
<feature type="domain" description="ABC transmembrane type-1" evidence="8">
    <location>
        <begin position="73"/>
        <end position="262"/>
    </location>
</feature>
<comment type="caution">
    <text evidence="9">The sequence shown here is derived from an EMBL/GenBank/DDBJ whole genome shotgun (WGS) entry which is preliminary data.</text>
</comment>
<gene>
    <name evidence="9" type="ORF">J40TS1_53460</name>
</gene>
<dbReference type="Gene3D" id="1.10.3720.10">
    <property type="entry name" value="MetI-like"/>
    <property type="match status" value="1"/>
</dbReference>
<dbReference type="PROSITE" id="PS50928">
    <property type="entry name" value="ABC_TM1"/>
    <property type="match status" value="1"/>
</dbReference>
<feature type="transmembrane region" description="Helical" evidence="7">
    <location>
        <begin position="12"/>
        <end position="33"/>
    </location>
</feature>
<dbReference type="InterPro" id="IPR050366">
    <property type="entry name" value="BP-dependent_transpt_permease"/>
</dbReference>
<keyword evidence="6 7" id="KW-0472">Membrane</keyword>
<evidence type="ECO:0000256" key="4">
    <source>
        <dbReference type="ARBA" id="ARBA00022692"/>
    </source>
</evidence>
<dbReference type="InterPro" id="IPR053474">
    <property type="entry name" value="Staphylopine_ABC_permease"/>
</dbReference>
<accession>A0A920D288</accession>
<dbReference type="Pfam" id="PF00528">
    <property type="entry name" value="BPD_transp_1"/>
    <property type="match status" value="1"/>
</dbReference>
<dbReference type="PANTHER" id="PTHR43386">
    <property type="entry name" value="OLIGOPEPTIDE TRANSPORT SYSTEM PERMEASE PROTEIN APPC"/>
    <property type="match status" value="1"/>
</dbReference>
<dbReference type="InterPro" id="IPR025966">
    <property type="entry name" value="OppC_N"/>
</dbReference>
<keyword evidence="2 7" id="KW-0813">Transport</keyword>
<keyword evidence="10" id="KW-1185">Reference proteome</keyword>
<evidence type="ECO:0000256" key="2">
    <source>
        <dbReference type="ARBA" id="ARBA00022448"/>
    </source>
</evidence>
<dbReference type="GO" id="GO:0055085">
    <property type="term" value="P:transmembrane transport"/>
    <property type="evidence" value="ECO:0007669"/>
    <property type="project" value="InterPro"/>
</dbReference>
<feature type="transmembrane region" description="Helical" evidence="7">
    <location>
        <begin position="77"/>
        <end position="103"/>
    </location>
</feature>
<dbReference type="AlphaFoldDB" id="A0A920D288"/>
<comment type="subcellular location">
    <subcellularLocation>
        <location evidence="1 7">Cell membrane</location>
        <topology evidence="1 7">Multi-pass membrane protein</topology>
    </subcellularLocation>
</comment>
<evidence type="ECO:0000256" key="6">
    <source>
        <dbReference type="ARBA" id="ARBA00023136"/>
    </source>
</evidence>
<evidence type="ECO:0000256" key="3">
    <source>
        <dbReference type="ARBA" id="ARBA00022475"/>
    </source>
</evidence>
<evidence type="ECO:0000313" key="10">
    <source>
        <dbReference type="Proteomes" id="UP000683139"/>
    </source>
</evidence>
<name>A0A920D288_9BACL</name>
<feature type="transmembrane region" description="Helical" evidence="7">
    <location>
        <begin position="241"/>
        <end position="261"/>
    </location>
</feature>
<dbReference type="InterPro" id="IPR035906">
    <property type="entry name" value="MetI-like_sf"/>
</dbReference>
<dbReference type="EMBL" id="BOSE01000020">
    <property type="protein sequence ID" value="GIP19704.1"/>
    <property type="molecule type" value="Genomic_DNA"/>
</dbReference>
<evidence type="ECO:0000259" key="8">
    <source>
        <dbReference type="PROSITE" id="PS50928"/>
    </source>
</evidence>
<keyword evidence="5 7" id="KW-1133">Transmembrane helix</keyword>
<proteinExistence type="inferred from homology"/>
<protein>
    <submittedName>
        <fullName evidence="9">Peptide ABC transporter permease</fullName>
    </submittedName>
</protein>
<evidence type="ECO:0000256" key="5">
    <source>
        <dbReference type="ARBA" id="ARBA00022989"/>
    </source>
</evidence>
<sequence>MSFFRRLQQDKLGIACLMFLGLLTLAGIFAPLLAPHDPTLVNVAVKLATPSLEYPLGTDHLGRCLLSRVLFGIRTTFFYAFLAMGVTILFGVIFGMLAGYSNGKVREAILRFCDAMLSFPSEVMILAIVGILGPGILNIVIANILSKWAWYTRMIYSSVQQYRSKNYVKFAQVNQGSPFYIMRKHIASGIAGEVTTHSTLEMGWVILSISSLSFLGLGVQPPTPEWGMMLNEAKNVLFTNPWQMIPAGTITLLVVIALNFLGDSLQNAMNPQAYMINVKQQKKLLRFGTGRKRLNVNIESEKS</sequence>
<dbReference type="NCBIfam" id="NF045473">
    <property type="entry name" value="Opp1C"/>
    <property type="match status" value="1"/>
</dbReference>